<evidence type="ECO:0000313" key="2">
    <source>
        <dbReference type="EMBL" id="MBB2993843.1"/>
    </source>
</evidence>
<dbReference type="InterPro" id="IPR011009">
    <property type="entry name" value="Kinase-like_dom_sf"/>
</dbReference>
<dbReference type="Pfam" id="PF01636">
    <property type="entry name" value="APH"/>
    <property type="match status" value="1"/>
</dbReference>
<sequence length="405" mass="43143">MEPEPGRSPERAVLHAGVRRLAARFRGTQLPAGWSPETSEIRFQHRPGAGVSGLYAMPPGSDFAFIGASTEPLSARRGLARVKVRRPVTGEKLTVSAWRDPDDPHLPGLAAAQDAHGVAARWADGDRLLQLHTLAYRPLRRAVIRARFETRGPVHAQRTLFLKVLRPGQDMPLVNRHMMLGDAGLPVPAVVGEPYRHIVALTGMPGESLGRALHLDGAAGMEPARLADLLDALPPEVMGLLARPAWSDKLQRYAQAATATLPGEAAAIRDLAARIEDMLAGSDRGPLVPAHGDFYEANLLVSKEAVRGLLDLDSLGPGYRVDDLACLLGHMAVMPSLGGTVEHLSGALERFGTKFAEDVDPAALWARSAAVAVSLIAGARTPGRAGWEPAAVARLAAARSLLSRV</sequence>
<protein>
    <recommendedName>
        <fullName evidence="1">Aminoglycoside phosphotransferase domain-containing protein</fullName>
    </recommendedName>
</protein>
<dbReference type="InterPro" id="IPR002575">
    <property type="entry name" value="Aminoglycoside_PTrfase"/>
</dbReference>
<reference evidence="2 3" key="1">
    <citation type="submission" date="2020-08" db="EMBL/GenBank/DDBJ databases">
        <title>Sequencing the genomes of 1000 actinobacteria strains.</title>
        <authorList>
            <person name="Klenk H.-P."/>
        </authorList>
    </citation>
    <scope>NUCLEOTIDE SEQUENCE [LARGE SCALE GENOMIC DNA]</scope>
    <source>
        <strain evidence="2 3">DSM 22826</strain>
    </source>
</reference>
<dbReference type="AlphaFoldDB" id="A0A839QE24"/>
<accession>A0A839QE24</accession>
<evidence type="ECO:0000259" key="1">
    <source>
        <dbReference type="Pfam" id="PF01636"/>
    </source>
</evidence>
<dbReference type="Proteomes" id="UP000523000">
    <property type="component" value="Unassembled WGS sequence"/>
</dbReference>
<gene>
    <name evidence="2" type="ORF">E9229_000034</name>
</gene>
<organism evidence="2 3">
    <name type="scientific">Paeniglutamicibacter cryotolerans</name>
    <dbReference type="NCBI Taxonomy" id="670079"/>
    <lineage>
        <taxon>Bacteria</taxon>
        <taxon>Bacillati</taxon>
        <taxon>Actinomycetota</taxon>
        <taxon>Actinomycetes</taxon>
        <taxon>Micrococcales</taxon>
        <taxon>Micrococcaceae</taxon>
        <taxon>Paeniglutamicibacter</taxon>
    </lineage>
</organism>
<dbReference type="Gene3D" id="3.90.1200.10">
    <property type="match status" value="1"/>
</dbReference>
<evidence type="ECO:0000313" key="3">
    <source>
        <dbReference type="Proteomes" id="UP000523000"/>
    </source>
</evidence>
<name>A0A839QE24_9MICC</name>
<comment type="caution">
    <text evidence="2">The sequence shown here is derived from an EMBL/GenBank/DDBJ whole genome shotgun (WGS) entry which is preliminary data.</text>
</comment>
<keyword evidence="3" id="KW-1185">Reference proteome</keyword>
<dbReference type="RefSeq" id="WP_183509187.1">
    <property type="nucleotide sequence ID" value="NZ_BAABGK010000092.1"/>
</dbReference>
<dbReference type="EMBL" id="JACHVS010000001">
    <property type="protein sequence ID" value="MBB2993843.1"/>
    <property type="molecule type" value="Genomic_DNA"/>
</dbReference>
<feature type="domain" description="Aminoglycoside phosphotransferase" evidence="1">
    <location>
        <begin position="180"/>
        <end position="337"/>
    </location>
</feature>
<dbReference type="SUPFAM" id="SSF56112">
    <property type="entry name" value="Protein kinase-like (PK-like)"/>
    <property type="match status" value="1"/>
</dbReference>
<proteinExistence type="predicted"/>